<dbReference type="EMBL" id="PYSV01000005">
    <property type="protein sequence ID" value="PTA68588.1"/>
    <property type="molecule type" value="Genomic_DNA"/>
</dbReference>
<organism evidence="1 2">
    <name type="scientific">Deinococcus arcticus</name>
    <dbReference type="NCBI Taxonomy" id="2136176"/>
    <lineage>
        <taxon>Bacteria</taxon>
        <taxon>Thermotogati</taxon>
        <taxon>Deinococcota</taxon>
        <taxon>Deinococci</taxon>
        <taxon>Deinococcales</taxon>
        <taxon>Deinococcaceae</taxon>
        <taxon>Deinococcus</taxon>
    </lineage>
</organism>
<proteinExistence type="predicted"/>
<sequence length="202" mass="22905">MAPQDDAFHITRVRLGLATNSSSSHSLVLLQAPETEDEPQRGQYGRTEFTLITQEARRHFLAAQLMSSVMSLYDFPWTDLEQLRTERFAPSNSPEAQNTLRHVWRQWENVAAAIRELCGLPADTDLLEHTVDHQSAHHFPRAASGWGPDPEAFARYRDLLLTQDVAVFGADDGSEHSRWDEDRHLTLGSTDQTLMEPLRGED</sequence>
<accession>A0A2T3W9J8</accession>
<evidence type="ECO:0000313" key="2">
    <source>
        <dbReference type="Proteomes" id="UP000240317"/>
    </source>
</evidence>
<protein>
    <submittedName>
        <fullName evidence="1">Uncharacterized protein</fullName>
    </submittedName>
</protein>
<reference evidence="1 2" key="1">
    <citation type="submission" date="2018-03" db="EMBL/GenBank/DDBJ databases">
        <title>Draft genome of Deinococcus sp. OD32.</title>
        <authorList>
            <person name="Wang X.-P."/>
            <person name="Du Z.-J."/>
        </authorList>
    </citation>
    <scope>NUCLEOTIDE SEQUENCE [LARGE SCALE GENOMIC DNA]</scope>
    <source>
        <strain evidence="1 2">OD32</strain>
    </source>
</reference>
<dbReference type="RefSeq" id="WP_107137462.1">
    <property type="nucleotide sequence ID" value="NZ_PYSV01000005.1"/>
</dbReference>
<evidence type="ECO:0000313" key="1">
    <source>
        <dbReference type="EMBL" id="PTA68588.1"/>
    </source>
</evidence>
<gene>
    <name evidence="1" type="ORF">C8263_07285</name>
</gene>
<name>A0A2T3W9J8_9DEIO</name>
<comment type="caution">
    <text evidence="1">The sequence shown here is derived from an EMBL/GenBank/DDBJ whole genome shotgun (WGS) entry which is preliminary data.</text>
</comment>
<dbReference type="AlphaFoldDB" id="A0A2T3W9J8"/>
<dbReference type="Proteomes" id="UP000240317">
    <property type="component" value="Unassembled WGS sequence"/>
</dbReference>
<keyword evidence="2" id="KW-1185">Reference proteome</keyword>